<name>A0ABW5ABE8_9RHOB</name>
<dbReference type="EMBL" id="JBHUIX010000011">
    <property type="protein sequence ID" value="MFD2174643.1"/>
    <property type="molecule type" value="Genomic_DNA"/>
</dbReference>
<keyword evidence="3" id="KW-1003">Cell membrane</keyword>
<evidence type="ECO:0000256" key="8">
    <source>
        <dbReference type="SAM" id="Phobius"/>
    </source>
</evidence>
<feature type="transmembrane region" description="Helical" evidence="8">
    <location>
        <begin position="84"/>
        <end position="103"/>
    </location>
</feature>
<dbReference type="InterPro" id="IPR021147">
    <property type="entry name" value="DUF697"/>
</dbReference>
<protein>
    <submittedName>
        <fullName evidence="9">YcjF family protein</fullName>
    </submittedName>
</protein>
<evidence type="ECO:0000256" key="3">
    <source>
        <dbReference type="ARBA" id="ARBA00022475"/>
    </source>
</evidence>
<dbReference type="InterPro" id="IPR006507">
    <property type="entry name" value="UPF0283"/>
</dbReference>
<evidence type="ECO:0000256" key="4">
    <source>
        <dbReference type="ARBA" id="ARBA00022519"/>
    </source>
</evidence>
<dbReference type="Pfam" id="PF05128">
    <property type="entry name" value="DUF697"/>
    <property type="match status" value="1"/>
</dbReference>
<evidence type="ECO:0000256" key="7">
    <source>
        <dbReference type="ARBA" id="ARBA00023136"/>
    </source>
</evidence>
<proteinExistence type="inferred from homology"/>
<sequence length="333" mass="35588">MRKPVVFELDAPPVSPAEAPPVVDIPTPAEAPQGRAMQIAARLATRPRSRLTRFFWQATSALVGFFVTIALWQFIDGLFAANPILGWVASVLVGVFLFAAFLVTMREVSTFARLGRLDKIQQEVTEAAAHDQLKAARAVVSKLQKLYAGRPDMEWSLSKLKERAPEQLDTHTLLLLTETELMAPLDAAARLEVEAAARTVGTITAIVPLALADVATALIANIRMIRRVAEIYGGRAGALGALRLARTVMTHLVATGAVAAGDDLIDTVAGGHVAAKLSRRFGEGIVNGALTARVGIAAMEVCRPMPFSALPRPKVRSLTGRALSGVFSKAKDD</sequence>
<dbReference type="PANTHER" id="PTHR39342">
    <property type="entry name" value="UPF0283 MEMBRANE PROTEIN YCJF"/>
    <property type="match status" value="1"/>
</dbReference>
<keyword evidence="7 8" id="KW-0472">Membrane</keyword>
<organism evidence="9 10">
    <name type="scientific">Rhodobacter lacus</name>
    <dbReference type="NCBI Taxonomy" id="1641972"/>
    <lineage>
        <taxon>Bacteria</taxon>
        <taxon>Pseudomonadati</taxon>
        <taxon>Pseudomonadota</taxon>
        <taxon>Alphaproteobacteria</taxon>
        <taxon>Rhodobacterales</taxon>
        <taxon>Rhodobacter group</taxon>
        <taxon>Rhodobacter</taxon>
    </lineage>
</organism>
<feature type="transmembrane region" description="Helical" evidence="8">
    <location>
        <begin position="54"/>
        <end position="72"/>
    </location>
</feature>
<comment type="similarity">
    <text evidence="2">Belongs to the UPF0283 family.</text>
</comment>
<keyword evidence="4" id="KW-0997">Cell inner membrane</keyword>
<accession>A0ABW5ABE8</accession>
<evidence type="ECO:0000313" key="10">
    <source>
        <dbReference type="Proteomes" id="UP001597413"/>
    </source>
</evidence>
<keyword evidence="5 8" id="KW-0812">Transmembrane</keyword>
<evidence type="ECO:0000256" key="5">
    <source>
        <dbReference type="ARBA" id="ARBA00022692"/>
    </source>
</evidence>
<reference evidence="10" key="1">
    <citation type="journal article" date="2019" name="Int. J. Syst. Evol. Microbiol.">
        <title>The Global Catalogue of Microorganisms (GCM) 10K type strain sequencing project: providing services to taxonomists for standard genome sequencing and annotation.</title>
        <authorList>
            <consortium name="The Broad Institute Genomics Platform"/>
            <consortium name="The Broad Institute Genome Sequencing Center for Infectious Disease"/>
            <person name="Wu L."/>
            <person name="Ma J."/>
        </authorList>
    </citation>
    <scope>NUCLEOTIDE SEQUENCE [LARGE SCALE GENOMIC DNA]</scope>
    <source>
        <strain evidence="10">CCUG 55131</strain>
    </source>
</reference>
<comment type="caution">
    <text evidence="9">The sequence shown here is derived from an EMBL/GenBank/DDBJ whole genome shotgun (WGS) entry which is preliminary data.</text>
</comment>
<keyword evidence="10" id="KW-1185">Reference proteome</keyword>
<dbReference type="PANTHER" id="PTHR39342:SF1">
    <property type="entry name" value="UPF0283 MEMBRANE PROTEIN YCJF"/>
    <property type="match status" value="1"/>
</dbReference>
<dbReference type="NCBIfam" id="TIGR01620">
    <property type="entry name" value="hyp_HI0043"/>
    <property type="match status" value="1"/>
</dbReference>
<gene>
    <name evidence="9" type="ORF">ACFSM0_11105</name>
</gene>
<keyword evidence="6 8" id="KW-1133">Transmembrane helix</keyword>
<comment type="subcellular location">
    <subcellularLocation>
        <location evidence="1">Cell inner membrane</location>
        <topology evidence="1">Multi-pass membrane protein</topology>
    </subcellularLocation>
</comment>
<evidence type="ECO:0000256" key="1">
    <source>
        <dbReference type="ARBA" id="ARBA00004429"/>
    </source>
</evidence>
<evidence type="ECO:0000313" key="9">
    <source>
        <dbReference type="EMBL" id="MFD2174643.1"/>
    </source>
</evidence>
<dbReference type="Proteomes" id="UP001597413">
    <property type="component" value="Unassembled WGS sequence"/>
</dbReference>
<evidence type="ECO:0000256" key="2">
    <source>
        <dbReference type="ARBA" id="ARBA00008255"/>
    </source>
</evidence>
<evidence type="ECO:0000256" key="6">
    <source>
        <dbReference type="ARBA" id="ARBA00022989"/>
    </source>
</evidence>
<dbReference type="RefSeq" id="WP_377390301.1">
    <property type="nucleotide sequence ID" value="NZ_JBHUIX010000011.1"/>
</dbReference>